<evidence type="ECO:0000256" key="7">
    <source>
        <dbReference type="SAM" id="Phobius"/>
    </source>
</evidence>
<feature type="transmembrane region" description="Helical" evidence="7">
    <location>
        <begin position="109"/>
        <end position="127"/>
    </location>
</feature>
<dbReference type="InterPro" id="IPR006369">
    <property type="entry name" value="Protohaem_IX_farnesylTrfase"/>
</dbReference>
<evidence type="ECO:0000256" key="1">
    <source>
        <dbReference type="ARBA" id="ARBA00004141"/>
    </source>
</evidence>
<evidence type="ECO:0000256" key="2">
    <source>
        <dbReference type="ARBA" id="ARBA00022679"/>
    </source>
</evidence>
<dbReference type="Pfam" id="PF01040">
    <property type="entry name" value="UbiA"/>
    <property type="match status" value="1"/>
</dbReference>
<feature type="transmembrane region" description="Helical" evidence="7">
    <location>
        <begin position="85"/>
        <end position="103"/>
    </location>
</feature>
<dbReference type="GO" id="GO:0008495">
    <property type="term" value="F:protoheme IX farnesyltransferase activity"/>
    <property type="evidence" value="ECO:0007669"/>
    <property type="project" value="InterPro"/>
</dbReference>
<gene>
    <name evidence="8" type="ORF">RIEGSTA812A_PEG_1200</name>
</gene>
<organism evidence="8">
    <name type="scientific">invertebrate metagenome</name>
    <dbReference type="NCBI Taxonomy" id="1711999"/>
    <lineage>
        <taxon>unclassified sequences</taxon>
        <taxon>metagenomes</taxon>
        <taxon>organismal metagenomes</taxon>
    </lineage>
</organism>
<evidence type="ECO:0000256" key="5">
    <source>
        <dbReference type="ARBA" id="ARBA00023133"/>
    </source>
</evidence>
<feature type="transmembrane region" description="Helical" evidence="7">
    <location>
        <begin position="160"/>
        <end position="184"/>
    </location>
</feature>
<dbReference type="PANTHER" id="PTHR43448:SF2">
    <property type="entry name" value="PROTOHEME IX FARNESYLTRANSFERASE, MITOCHONDRIAL"/>
    <property type="match status" value="1"/>
</dbReference>
<dbReference type="PANTHER" id="PTHR43448">
    <property type="entry name" value="PROTOHEME IX FARNESYLTRANSFERASE, MITOCHONDRIAL"/>
    <property type="match status" value="1"/>
</dbReference>
<evidence type="ECO:0000256" key="3">
    <source>
        <dbReference type="ARBA" id="ARBA00022692"/>
    </source>
</evidence>
<feature type="transmembrane region" description="Helical" evidence="7">
    <location>
        <begin position="12"/>
        <end position="31"/>
    </location>
</feature>
<sequence length="287" mass="31901">MTVRSLLQLLKLRIGVTIALTSVIGYLAVANQVNGPHLAMLALAMLLGSASSSIFNHFYDRDIDRLMSRTAHRPLAAGVVERPRLVLWLAAALLLAGLSLAVTTFNWVVAMHLLLGVFFYGIVYTVWLKRRTWLNIVIGGAAGSFAVLAGAAAVDPTIWLLPWLLALTLFLWTPSHFWALAILLKEDYQRANVPMLPCLIGEKRTVSYIFVNSLLLVSSSLLPWLVGELGHWYGVSVLFLGVWFMWINFRLLLAQNQAMARMTFLGSMQYLLGVFLSVLADKHLLLP</sequence>
<protein>
    <submittedName>
        <fullName evidence="8">Heme O synthase, protoheme IX farnesyltransferase COX10-CtaB</fullName>
        <ecNumber evidence="8">2.5.1.-</ecNumber>
    </submittedName>
</protein>
<keyword evidence="2 8" id="KW-0808">Transferase</keyword>
<dbReference type="PROSITE" id="PS00943">
    <property type="entry name" value="UBIA"/>
    <property type="match status" value="1"/>
</dbReference>
<keyword evidence="6 7" id="KW-0472">Membrane</keyword>
<dbReference type="InterPro" id="IPR030470">
    <property type="entry name" value="UbiA_prenylTrfase_CS"/>
</dbReference>
<dbReference type="InterPro" id="IPR000537">
    <property type="entry name" value="UbiA_prenyltransferase"/>
</dbReference>
<dbReference type="Gene3D" id="1.10.357.140">
    <property type="entry name" value="UbiA prenyltransferase"/>
    <property type="match status" value="1"/>
</dbReference>
<dbReference type="InterPro" id="IPR044878">
    <property type="entry name" value="UbiA_sf"/>
</dbReference>
<feature type="transmembrane region" description="Helical" evidence="7">
    <location>
        <begin position="134"/>
        <end position="154"/>
    </location>
</feature>
<keyword evidence="5" id="KW-0350">Heme biosynthesis</keyword>
<evidence type="ECO:0000313" key="8">
    <source>
        <dbReference type="EMBL" id="VBB69727.1"/>
    </source>
</evidence>
<dbReference type="HAMAP" id="MF_00154">
    <property type="entry name" value="CyoE_CtaB"/>
    <property type="match status" value="1"/>
</dbReference>
<accession>A0A484H6F9</accession>
<keyword evidence="4 7" id="KW-1133">Transmembrane helix</keyword>
<evidence type="ECO:0000256" key="4">
    <source>
        <dbReference type="ARBA" id="ARBA00022989"/>
    </source>
</evidence>
<feature type="transmembrane region" description="Helical" evidence="7">
    <location>
        <begin position="232"/>
        <end position="253"/>
    </location>
</feature>
<proteinExistence type="inferred from homology"/>
<dbReference type="GO" id="GO:0016020">
    <property type="term" value="C:membrane"/>
    <property type="evidence" value="ECO:0007669"/>
    <property type="project" value="UniProtKB-SubCell"/>
</dbReference>
<feature type="transmembrane region" description="Helical" evidence="7">
    <location>
        <begin position="205"/>
        <end position="226"/>
    </location>
</feature>
<name>A0A484H6F9_9ZZZZ</name>
<comment type="subcellular location">
    <subcellularLocation>
        <location evidence="1">Membrane</location>
        <topology evidence="1">Multi-pass membrane protein</topology>
    </subcellularLocation>
</comment>
<dbReference type="EMBL" id="LR026963">
    <property type="protein sequence ID" value="VBB69727.1"/>
    <property type="molecule type" value="Genomic_DNA"/>
</dbReference>
<dbReference type="GO" id="GO:0006783">
    <property type="term" value="P:heme biosynthetic process"/>
    <property type="evidence" value="ECO:0007669"/>
    <property type="project" value="UniProtKB-KW"/>
</dbReference>
<dbReference type="NCBIfam" id="TIGR01473">
    <property type="entry name" value="cyoE_ctaB"/>
    <property type="match status" value="1"/>
</dbReference>
<feature type="transmembrane region" description="Helical" evidence="7">
    <location>
        <begin position="37"/>
        <end position="59"/>
    </location>
</feature>
<dbReference type="CDD" id="cd13957">
    <property type="entry name" value="PT_UbiA_Cox10"/>
    <property type="match status" value="1"/>
</dbReference>
<evidence type="ECO:0000256" key="6">
    <source>
        <dbReference type="ARBA" id="ARBA00023136"/>
    </source>
</evidence>
<dbReference type="EC" id="2.5.1.-" evidence="8"/>
<keyword evidence="3 7" id="KW-0812">Transmembrane</keyword>
<dbReference type="AlphaFoldDB" id="A0A484H6F9"/>
<reference evidence="8" key="1">
    <citation type="submission" date="2018-10" db="EMBL/GenBank/DDBJ databases">
        <authorList>
            <person name="Gruber-Vodicka H."/>
            <person name="Jaeckle O."/>
        </authorList>
    </citation>
    <scope>NUCLEOTIDE SEQUENCE</scope>
</reference>